<dbReference type="EMBL" id="KN824292">
    <property type="protein sequence ID" value="KIM28502.1"/>
    <property type="molecule type" value="Genomic_DNA"/>
</dbReference>
<protein>
    <submittedName>
        <fullName evidence="3">Uncharacterized protein</fullName>
    </submittedName>
</protein>
<dbReference type="AlphaFoldDB" id="A0A0C2XHC9"/>
<organism evidence="3 4">
    <name type="scientific">Serendipita vermifera MAFF 305830</name>
    <dbReference type="NCBI Taxonomy" id="933852"/>
    <lineage>
        <taxon>Eukaryota</taxon>
        <taxon>Fungi</taxon>
        <taxon>Dikarya</taxon>
        <taxon>Basidiomycota</taxon>
        <taxon>Agaricomycotina</taxon>
        <taxon>Agaricomycetes</taxon>
        <taxon>Sebacinales</taxon>
        <taxon>Serendipitaceae</taxon>
        <taxon>Serendipita</taxon>
    </lineage>
</organism>
<keyword evidence="2" id="KW-0812">Transmembrane</keyword>
<feature type="transmembrane region" description="Helical" evidence="2">
    <location>
        <begin position="103"/>
        <end position="128"/>
    </location>
</feature>
<keyword evidence="4" id="KW-1185">Reference proteome</keyword>
<proteinExistence type="predicted"/>
<feature type="transmembrane region" description="Helical" evidence="2">
    <location>
        <begin position="348"/>
        <end position="370"/>
    </location>
</feature>
<dbReference type="HOGENOM" id="CLU_041457_0_0_1"/>
<evidence type="ECO:0000313" key="3">
    <source>
        <dbReference type="EMBL" id="KIM28502.1"/>
    </source>
</evidence>
<reference evidence="4" key="2">
    <citation type="submission" date="2015-01" db="EMBL/GenBank/DDBJ databases">
        <title>Evolutionary Origins and Diversification of the Mycorrhizal Mutualists.</title>
        <authorList>
            <consortium name="DOE Joint Genome Institute"/>
            <consortium name="Mycorrhizal Genomics Consortium"/>
            <person name="Kohler A."/>
            <person name="Kuo A."/>
            <person name="Nagy L.G."/>
            <person name="Floudas D."/>
            <person name="Copeland A."/>
            <person name="Barry K.W."/>
            <person name="Cichocki N."/>
            <person name="Veneault-Fourrey C."/>
            <person name="LaButti K."/>
            <person name="Lindquist E.A."/>
            <person name="Lipzen A."/>
            <person name="Lundell T."/>
            <person name="Morin E."/>
            <person name="Murat C."/>
            <person name="Riley R."/>
            <person name="Ohm R."/>
            <person name="Sun H."/>
            <person name="Tunlid A."/>
            <person name="Henrissat B."/>
            <person name="Grigoriev I.V."/>
            <person name="Hibbett D.S."/>
            <person name="Martin F."/>
        </authorList>
    </citation>
    <scope>NUCLEOTIDE SEQUENCE [LARGE SCALE GENOMIC DNA]</scope>
    <source>
        <strain evidence="4">MAFF 305830</strain>
    </source>
</reference>
<dbReference type="STRING" id="933852.A0A0C2XHC9"/>
<gene>
    <name evidence="3" type="ORF">M408DRAFT_329325</name>
</gene>
<feature type="region of interest" description="Disordered" evidence="1">
    <location>
        <begin position="1"/>
        <end position="53"/>
    </location>
</feature>
<evidence type="ECO:0000313" key="4">
    <source>
        <dbReference type="Proteomes" id="UP000054097"/>
    </source>
</evidence>
<sequence>MSFANHSQGPLDISQDARYQPVPPSSASVTFPPEVTSPRPWQQNDKGPLSTPDLKTEEQHAKWSFRKMSVVSVYRPPDLKRFSWAWWKYHMQVQLSGKRLPRLIYIVCGLFLLILWLGIAIGFAAGLFNDERNNRVINSGWSKPSRPFDRNGPLFFMAGQISAFDPSTRSLSVGWSAFVAQGPLPQLGEIWNNQVSVDTLGNQPIAIYRDTIARPDQELIANGSNSDPPPFRLVAPAIKPVGFLGISDVDHIDLDVGLGQKSPSIGLQPELGYPLDVFQGSITFVAANNATIERTGRLGSAVMPIYGALFTDSILNFKVRTSTNVTCLDPDAKGCEITITFWVERTNLVKFCVFVVFVINWIITIAIFLVTGEALLLNRQTILEGTDILAICFTALFALPSVRSLLPGVPVQYGCFLDILGILPNVIIVTLCTAFFTNSRLRMRGRKAAEDAAKAAAEGKGA</sequence>
<keyword evidence="2" id="KW-0472">Membrane</keyword>
<accession>A0A0C2XHC9</accession>
<dbReference type="OrthoDB" id="2923771at2759"/>
<feature type="transmembrane region" description="Helical" evidence="2">
    <location>
        <begin position="411"/>
        <end position="437"/>
    </location>
</feature>
<keyword evidence="2" id="KW-1133">Transmembrane helix</keyword>
<evidence type="ECO:0000256" key="1">
    <source>
        <dbReference type="SAM" id="MobiDB-lite"/>
    </source>
</evidence>
<name>A0A0C2XHC9_SERVB</name>
<reference evidence="3 4" key="1">
    <citation type="submission" date="2014-04" db="EMBL/GenBank/DDBJ databases">
        <authorList>
            <consortium name="DOE Joint Genome Institute"/>
            <person name="Kuo A."/>
            <person name="Zuccaro A."/>
            <person name="Kohler A."/>
            <person name="Nagy L.G."/>
            <person name="Floudas D."/>
            <person name="Copeland A."/>
            <person name="Barry K.W."/>
            <person name="Cichocki N."/>
            <person name="Veneault-Fourrey C."/>
            <person name="LaButti K."/>
            <person name="Lindquist E.A."/>
            <person name="Lipzen A."/>
            <person name="Lundell T."/>
            <person name="Morin E."/>
            <person name="Murat C."/>
            <person name="Sun H."/>
            <person name="Tunlid A."/>
            <person name="Henrissat B."/>
            <person name="Grigoriev I.V."/>
            <person name="Hibbett D.S."/>
            <person name="Martin F."/>
            <person name="Nordberg H.P."/>
            <person name="Cantor M.N."/>
            <person name="Hua S.X."/>
        </authorList>
    </citation>
    <scope>NUCLEOTIDE SEQUENCE [LARGE SCALE GENOMIC DNA]</scope>
    <source>
        <strain evidence="3 4">MAFF 305830</strain>
    </source>
</reference>
<dbReference type="Proteomes" id="UP000054097">
    <property type="component" value="Unassembled WGS sequence"/>
</dbReference>
<evidence type="ECO:0000256" key="2">
    <source>
        <dbReference type="SAM" id="Phobius"/>
    </source>
</evidence>